<dbReference type="Proteomes" id="UP000053748">
    <property type="component" value="Unassembled WGS sequence"/>
</dbReference>
<proteinExistence type="predicted"/>
<reference evidence="1" key="1">
    <citation type="submission" date="2017-12" db="EMBL/GenBank/DDBJ databases">
        <title>FDA dAtabase for Regulatory Grade micrObial Sequences (FDA-ARGOS): Supporting development and validation of Infectious Disease Dx tests.</title>
        <authorList>
            <person name="Hoffmann M."/>
            <person name="Allard M."/>
            <person name="Evans P."/>
            <person name="Brown E."/>
            <person name="Tallon L.J."/>
            <person name="Sadzewicz L."/>
            <person name="Sengamalay N."/>
            <person name="Ott S."/>
            <person name="Godinez A."/>
            <person name="Nagaraj S."/>
            <person name="Vavikolanu K."/>
            <person name="Aluvathingal J."/>
            <person name="Nadendla S."/>
            <person name="Hobson J."/>
            <person name="Sichtig H."/>
        </authorList>
    </citation>
    <scope>NUCLEOTIDE SEQUENCE [LARGE SCALE GENOMIC DNA]</scope>
    <source>
        <strain evidence="1">FDAARGOS_113</strain>
    </source>
</reference>
<dbReference type="EMBL" id="LOSJ02000002">
    <property type="protein sequence ID" value="PNM58320.1"/>
    <property type="molecule type" value="Genomic_DNA"/>
</dbReference>
<sequence>MKISLQAYQPLPVLISGQWVHLEAAQQAVVLESSNGDRVTMRHNAVIKSEQTIGRVLVHSEIDQEISLEFGYGDFTPPQVIEGQTIVVSQLPAVEFAPNQSVGVSQLPAIKFAPDQNVAVSQLPAIELAANQSLAVTQLPAVELKPDQVLKLEVSEQLTARESVMPFSVAANTQRSSITLKAKATNTADILINGAYPLSAGEKLELKTRAAIELTGATTDSVAILEW</sequence>
<gene>
    <name evidence="1" type="ORF">AL544_020805</name>
</gene>
<dbReference type="RefSeq" id="WP_000703564.1">
    <property type="nucleotide sequence ID" value="NZ_CAWMSS010000001.1"/>
</dbReference>
<name>A0A2J9V3I0_VIBMI</name>
<comment type="caution">
    <text evidence="1">The sequence shown here is derived from an EMBL/GenBank/DDBJ whole genome shotgun (WGS) entry which is preliminary data.</text>
</comment>
<protein>
    <submittedName>
        <fullName evidence="1">Uncharacterized protein</fullName>
    </submittedName>
</protein>
<evidence type="ECO:0000313" key="1">
    <source>
        <dbReference type="EMBL" id="PNM58320.1"/>
    </source>
</evidence>
<keyword evidence="2" id="KW-1185">Reference proteome</keyword>
<accession>A0A2J9V3I0</accession>
<dbReference type="AlphaFoldDB" id="A0A2J9V3I0"/>
<organism evidence="1 2">
    <name type="scientific">Vibrio mimicus</name>
    <dbReference type="NCBI Taxonomy" id="674"/>
    <lineage>
        <taxon>Bacteria</taxon>
        <taxon>Pseudomonadati</taxon>
        <taxon>Pseudomonadota</taxon>
        <taxon>Gammaproteobacteria</taxon>
        <taxon>Vibrionales</taxon>
        <taxon>Vibrionaceae</taxon>
        <taxon>Vibrio</taxon>
    </lineage>
</organism>
<evidence type="ECO:0000313" key="2">
    <source>
        <dbReference type="Proteomes" id="UP000053748"/>
    </source>
</evidence>
<dbReference type="OrthoDB" id="5894186at2"/>